<dbReference type="PROSITE" id="PS51464">
    <property type="entry name" value="SIS"/>
    <property type="match status" value="1"/>
</dbReference>
<dbReference type="SUPFAM" id="SSF53697">
    <property type="entry name" value="SIS domain"/>
    <property type="match status" value="1"/>
</dbReference>
<dbReference type="InterPro" id="IPR001347">
    <property type="entry name" value="SIS_dom"/>
</dbReference>
<dbReference type="InterPro" id="IPR040190">
    <property type="entry name" value="MURQ/GCKR"/>
</dbReference>
<evidence type="ECO:0000259" key="2">
    <source>
        <dbReference type="PROSITE" id="PS51464"/>
    </source>
</evidence>
<sequence>MSLPTTENAPAGVRIDALDARDALAAILESQAAAVAAVTPVLAQVDAAAEAMAKAIRTGGMLVYAAAGSSGLMALADACELPGTFGVAHKQIRIHMAGGVPGDGIMPGATEDDADAGRQVGEDTKQGDVAIVLSASGTTPYAIAAAQAAGSNGATVIGLANAPGSALLDHADIPICLETGAEVIAGSTRLGAGTAQKVALNMMSSLMGVKLGHVFQGMMINVVADNAKLRSRAAHMVATAAGVAEPAATDALRRAGGRVKTAVLLARGCTKADADDLLHRHDGHLAPCLQDINNKANQHGRPQ</sequence>
<dbReference type="GO" id="GO:0016835">
    <property type="term" value="F:carbon-oxygen lyase activity"/>
    <property type="evidence" value="ECO:0007669"/>
    <property type="project" value="TreeGrafter"/>
</dbReference>
<organism evidence="3 4">
    <name type="scientific">Roseobacter cerasinus</name>
    <dbReference type="NCBI Taxonomy" id="2602289"/>
    <lineage>
        <taxon>Bacteria</taxon>
        <taxon>Pseudomonadati</taxon>
        <taxon>Pseudomonadota</taxon>
        <taxon>Alphaproteobacteria</taxon>
        <taxon>Rhodobacterales</taxon>
        <taxon>Roseobacteraceae</taxon>
        <taxon>Roseobacter</taxon>
    </lineage>
</organism>
<dbReference type="AlphaFoldDB" id="A0A640VSG8"/>
<evidence type="ECO:0000313" key="4">
    <source>
        <dbReference type="Proteomes" id="UP000436522"/>
    </source>
</evidence>
<keyword evidence="4" id="KW-1185">Reference proteome</keyword>
<feature type="domain" description="SIS" evidence="2">
    <location>
        <begin position="52"/>
        <end position="213"/>
    </location>
</feature>
<evidence type="ECO:0000256" key="1">
    <source>
        <dbReference type="ARBA" id="ARBA00023277"/>
    </source>
</evidence>
<dbReference type="PANTHER" id="PTHR10088:SF4">
    <property type="entry name" value="GLUCOKINASE REGULATORY PROTEIN"/>
    <property type="match status" value="1"/>
</dbReference>
<dbReference type="RefSeq" id="WP_159977780.1">
    <property type="nucleotide sequence ID" value="NZ_BLIV01000004.1"/>
</dbReference>
<accession>A0A640VSG8</accession>
<dbReference type="Gene3D" id="1.10.8.1080">
    <property type="match status" value="1"/>
</dbReference>
<reference evidence="3 4" key="1">
    <citation type="submission" date="2019-12" db="EMBL/GenBank/DDBJ databases">
        <title>Roseobacter cerasinus sp. nov., isolated from seawater around aquaculture.</title>
        <authorList>
            <person name="Muramatsu S."/>
            <person name="Takabe Y."/>
            <person name="Mori K."/>
            <person name="Takaichi S."/>
            <person name="Hanada S."/>
        </authorList>
    </citation>
    <scope>NUCLEOTIDE SEQUENCE [LARGE SCALE GENOMIC DNA]</scope>
    <source>
        <strain evidence="3 4">AI77</strain>
    </source>
</reference>
<dbReference type="GO" id="GO:0046348">
    <property type="term" value="P:amino sugar catabolic process"/>
    <property type="evidence" value="ECO:0007669"/>
    <property type="project" value="TreeGrafter"/>
</dbReference>
<comment type="caution">
    <text evidence="3">The sequence shown here is derived from an EMBL/GenBank/DDBJ whole genome shotgun (WGS) entry which is preliminary data.</text>
</comment>
<dbReference type="NCBIfam" id="NF003915">
    <property type="entry name" value="PRK05441.1"/>
    <property type="match status" value="1"/>
</dbReference>
<keyword evidence="1" id="KW-0119">Carbohydrate metabolism</keyword>
<dbReference type="EMBL" id="BLIV01000004">
    <property type="protein sequence ID" value="GFE50747.1"/>
    <property type="molecule type" value="Genomic_DNA"/>
</dbReference>
<dbReference type="Proteomes" id="UP000436522">
    <property type="component" value="Unassembled WGS sequence"/>
</dbReference>
<dbReference type="GO" id="GO:0097367">
    <property type="term" value="F:carbohydrate derivative binding"/>
    <property type="evidence" value="ECO:0007669"/>
    <property type="project" value="InterPro"/>
</dbReference>
<protein>
    <submittedName>
        <fullName evidence="3">N-acetylmuramic acid 6-phosphate etherase</fullName>
    </submittedName>
</protein>
<proteinExistence type="predicted"/>
<name>A0A640VSG8_9RHOB</name>
<dbReference type="Gene3D" id="3.40.50.10490">
    <property type="entry name" value="Glucose-6-phosphate isomerase like protein, domain 1"/>
    <property type="match status" value="1"/>
</dbReference>
<dbReference type="OrthoDB" id="9813395at2"/>
<dbReference type="PANTHER" id="PTHR10088">
    <property type="entry name" value="GLUCOKINASE REGULATORY PROTEIN"/>
    <property type="match status" value="1"/>
</dbReference>
<evidence type="ECO:0000313" key="3">
    <source>
        <dbReference type="EMBL" id="GFE50747.1"/>
    </source>
</evidence>
<dbReference type="GO" id="GO:0016803">
    <property type="term" value="F:ether hydrolase activity"/>
    <property type="evidence" value="ECO:0007669"/>
    <property type="project" value="TreeGrafter"/>
</dbReference>
<dbReference type="GO" id="GO:0009254">
    <property type="term" value="P:peptidoglycan turnover"/>
    <property type="evidence" value="ECO:0007669"/>
    <property type="project" value="TreeGrafter"/>
</dbReference>
<dbReference type="InterPro" id="IPR046348">
    <property type="entry name" value="SIS_dom_sf"/>
</dbReference>
<gene>
    <name evidence="3" type="primary">murQ</name>
    <name evidence="3" type="ORF">So717_25000</name>
</gene>
<dbReference type="Pfam" id="PF13580">
    <property type="entry name" value="SIS_2"/>
    <property type="match status" value="1"/>
</dbReference>